<gene>
    <name evidence="2" type="ORF">CTI12_AA042620</name>
</gene>
<evidence type="ECO:0000313" key="3">
    <source>
        <dbReference type="Proteomes" id="UP000245207"/>
    </source>
</evidence>
<accession>A0A2U1QDV6</accession>
<dbReference type="InterPro" id="IPR029047">
    <property type="entry name" value="HSP70_peptide-bd_sf"/>
</dbReference>
<name>A0A2U1QDV6_ARTAN</name>
<evidence type="ECO:0000256" key="1">
    <source>
        <dbReference type="SAM" id="MobiDB-lite"/>
    </source>
</evidence>
<comment type="caution">
    <text evidence="2">The sequence shown here is derived from an EMBL/GenBank/DDBJ whole genome shotgun (WGS) entry which is preliminary data.</text>
</comment>
<keyword evidence="3" id="KW-1185">Reference proteome</keyword>
<feature type="region of interest" description="Disordered" evidence="1">
    <location>
        <begin position="336"/>
        <end position="358"/>
    </location>
</feature>
<dbReference type="Gene3D" id="2.60.34.10">
    <property type="entry name" value="Substrate Binding Domain Of DNAk, Chain A, domain 1"/>
    <property type="match status" value="1"/>
</dbReference>
<dbReference type="AlphaFoldDB" id="A0A2U1QDV6"/>
<dbReference type="EMBL" id="PKPP01000191">
    <property type="protein sequence ID" value="PWA96186.1"/>
    <property type="molecule type" value="Genomic_DNA"/>
</dbReference>
<dbReference type="Proteomes" id="UP000245207">
    <property type="component" value="Unassembled WGS sequence"/>
</dbReference>
<reference evidence="2 3" key="1">
    <citation type="journal article" date="2018" name="Mol. Plant">
        <title>The genome of Artemisia annua provides insight into the evolution of Asteraceae family and artemisinin biosynthesis.</title>
        <authorList>
            <person name="Shen Q."/>
            <person name="Zhang L."/>
            <person name="Liao Z."/>
            <person name="Wang S."/>
            <person name="Yan T."/>
            <person name="Shi P."/>
            <person name="Liu M."/>
            <person name="Fu X."/>
            <person name="Pan Q."/>
            <person name="Wang Y."/>
            <person name="Lv Z."/>
            <person name="Lu X."/>
            <person name="Zhang F."/>
            <person name="Jiang W."/>
            <person name="Ma Y."/>
            <person name="Chen M."/>
            <person name="Hao X."/>
            <person name="Li L."/>
            <person name="Tang Y."/>
            <person name="Lv G."/>
            <person name="Zhou Y."/>
            <person name="Sun X."/>
            <person name="Brodelius P.E."/>
            <person name="Rose J.K.C."/>
            <person name="Tang K."/>
        </authorList>
    </citation>
    <scope>NUCLEOTIDE SEQUENCE [LARGE SCALE GENOMIC DNA]</scope>
    <source>
        <strain evidence="3">cv. Huhao1</strain>
        <tissue evidence="2">Leaf</tissue>
    </source>
</reference>
<organism evidence="2 3">
    <name type="scientific">Artemisia annua</name>
    <name type="common">Sweet wormwood</name>
    <dbReference type="NCBI Taxonomy" id="35608"/>
    <lineage>
        <taxon>Eukaryota</taxon>
        <taxon>Viridiplantae</taxon>
        <taxon>Streptophyta</taxon>
        <taxon>Embryophyta</taxon>
        <taxon>Tracheophyta</taxon>
        <taxon>Spermatophyta</taxon>
        <taxon>Magnoliopsida</taxon>
        <taxon>eudicotyledons</taxon>
        <taxon>Gunneridae</taxon>
        <taxon>Pentapetalae</taxon>
        <taxon>asterids</taxon>
        <taxon>campanulids</taxon>
        <taxon>Asterales</taxon>
        <taxon>Asteraceae</taxon>
        <taxon>Asteroideae</taxon>
        <taxon>Anthemideae</taxon>
        <taxon>Artemisiinae</taxon>
        <taxon>Artemisia</taxon>
    </lineage>
</organism>
<dbReference type="STRING" id="35608.A0A2U1QDV6"/>
<proteinExistence type="predicted"/>
<evidence type="ECO:0000313" key="2">
    <source>
        <dbReference type="EMBL" id="PWA96186.1"/>
    </source>
</evidence>
<feature type="compositionally biased region" description="Basic and acidic residues" evidence="1">
    <location>
        <begin position="341"/>
        <end position="351"/>
    </location>
</feature>
<protein>
    <submittedName>
        <fullName evidence="2">Heat shock protein 70 family</fullName>
    </submittedName>
</protein>
<keyword evidence="2" id="KW-0346">Stress response</keyword>
<sequence>MSTKAVALLMIFEIKPVEVFVSNFVLAENNLLAHGKCLVTGSDLICCYKLWSQIYKTQAMLMRPSPFNKKSGKAFTTGVSFYGRNGEKNKEAKAMAVSRPVTWNQSVQMRGEFLDTALHHGGKKGKSTSFDLKLVALLMIFEIKPVEVFVSNFVLAENNLLAHGKCLVTGSDLICCYKLWSQIYKTQAMLMRPSPFNKKSGKAFTTGVSFYGRNGEKNKEAKAMAVSRPVTWNQSVQMRGEFLDTALHHGGKKGKSTSFDLKLGCAENVRMRLWGSCAAYGRNCSKENQIPGVKALTGAFSLDFQYAEVKVKTRLNFHGIFFVDSAQLIEEEEVQVPVTKEPSKEATKMDTDDASANVPWANDTTVNMEITDCPVTENGVNMETDTKYGGHIAPIVHELVADARMWRLMVHMVMVEMVVTGTRNGTLRNAKGHNPCPTIMTACSNEI</sequence>